<dbReference type="InterPro" id="IPR031475">
    <property type="entry name" value="NBD_C"/>
</dbReference>
<proteinExistence type="inferred from homology"/>
<evidence type="ECO:0000256" key="6">
    <source>
        <dbReference type="ARBA" id="ARBA00023277"/>
    </source>
</evidence>
<evidence type="ECO:0000256" key="1">
    <source>
        <dbReference type="ARBA" id="ARBA00005715"/>
    </source>
</evidence>
<dbReference type="GO" id="GO:0016301">
    <property type="term" value="F:kinase activity"/>
    <property type="evidence" value="ECO:0007669"/>
    <property type="project" value="UniProtKB-KW"/>
</dbReference>
<keyword evidence="3" id="KW-0547">Nucleotide-binding</keyword>
<comment type="similarity">
    <text evidence="1">Belongs to the four-carbon acid sugar kinase family.</text>
</comment>
<evidence type="ECO:0000256" key="7">
    <source>
        <dbReference type="SAM" id="MobiDB-lite"/>
    </source>
</evidence>
<protein>
    <submittedName>
        <fullName evidence="10">Four-carbon acid sugar kinase family protein</fullName>
    </submittedName>
</protein>
<keyword evidence="11" id="KW-1185">Reference proteome</keyword>
<keyword evidence="5" id="KW-0067">ATP-binding</keyword>
<dbReference type="EMBL" id="VCHX02000127">
    <property type="protein sequence ID" value="TPQ21082.1"/>
    <property type="molecule type" value="Genomic_DNA"/>
</dbReference>
<dbReference type="Pfam" id="PF07005">
    <property type="entry name" value="SBD_N"/>
    <property type="match status" value="1"/>
</dbReference>
<evidence type="ECO:0000313" key="10">
    <source>
        <dbReference type="EMBL" id="TPQ21082.1"/>
    </source>
</evidence>
<keyword evidence="6" id="KW-0119">Carbohydrate metabolism</keyword>
<feature type="domain" description="Four-carbon acid sugar kinase N-terminal" evidence="8">
    <location>
        <begin position="2"/>
        <end position="215"/>
    </location>
</feature>
<evidence type="ECO:0000256" key="3">
    <source>
        <dbReference type="ARBA" id="ARBA00022741"/>
    </source>
</evidence>
<sequence length="482" mass="48953">MLALADDLSGAAETAAALGRPRGRTVRIVLGPVTAPPLDGEAVVLDLDTRQLSAGEAASAVRDALAHADGDVVLKKIDSLLRGNLATETAAYAAGAAGVVIAPALPVAGRTVRDGVVHLHGTPLHATDAWRAEQRRAPESVGAALGDIPTRVVPLSVVRAPVLTLSGRLRTLVAKGHHPVCDAETDADLDAIAEAALHIGPDVRLLGTGGLAAALGRRLVGADGAAPAAAGLPTAADTERDAAAHGERDGIGHAERDAAAHTERDGAAHCERDGTAHTERDATGTPGRPLLVVVGTAEPTAVAQIAQLVAAGACHVPLPAHTLTQHTLTDHRARHTHMDHRAPHPLVPAPDGITVVSIAGGVVVDPGAARGLVAGLARTVAEAAHGSDLVLTGGETARRVLDTLGVRELLPVGQIHHGAVHSRTPDGRSVVTRPGSFGDTDSLLRIARALRPPPQPMDVAGSTRPDHPAVPPASFAPQGEPT</sequence>
<dbReference type="SUPFAM" id="SSF142764">
    <property type="entry name" value="YgbK-like"/>
    <property type="match status" value="2"/>
</dbReference>
<evidence type="ECO:0000256" key="4">
    <source>
        <dbReference type="ARBA" id="ARBA00022777"/>
    </source>
</evidence>
<evidence type="ECO:0000313" key="11">
    <source>
        <dbReference type="Proteomes" id="UP000317378"/>
    </source>
</evidence>
<feature type="domain" description="Four-carbon acid sugar kinase nucleotide binding" evidence="9">
    <location>
        <begin position="291"/>
        <end position="443"/>
    </location>
</feature>
<dbReference type="OrthoDB" id="9778478at2"/>
<gene>
    <name evidence="10" type="ORF">FGD71_017160</name>
</gene>
<dbReference type="Pfam" id="PF17042">
    <property type="entry name" value="NBD_C"/>
    <property type="match status" value="1"/>
</dbReference>
<evidence type="ECO:0000256" key="2">
    <source>
        <dbReference type="ARBA" id="ARBA00022679"/>
    </source>
</evidence>
<evidence type="ECO:0000259" key="9">
    <source>
        <dbReference type="Pfam" id="PF17042"/>
    </source>
</evidence>
<keyword evidence="2" id="KW-0808">Transferase</keyword>
<dbReference type="Proteomes" id="UP000317378">
    <property type="component" value="Unassembled WGS sequence"/>
</dbReference>
<evidence type="ECO:0000256" key="5">
    <source>
        <dbReference type="ARBA" id="ARBA00022840"/>
    </source>
</evidence>
<reference evidence="10 11" key="1">
    <citation type="submission" date="2019-06" db="EMBL/GenBank/DDBJ databases">
        <title>Streptomyces sporangiiformans sp. nov., a novel actinomycete isolated from soil in Mount Song.</title>
        <authorList>
            <person name="Han L."/>
        </authorList>
    </citation>
    <scope>NUCLEOTIDE SEQUENCE [LARGE SCALE GENOMIC DNA]</scope>
    <source>
        <strain evidence="10 11">NEAU-SSA 1</strain>
    </source>
</reference>
<dbReference type="InterPro" id="IPR010737">
    <property type="entry name" value="4-carb_acid_sugar_kinase_N"/>
</dbReference>
<accession>A0A505DEU6</accession>
<dbReference type="InterPro" id="IPR037051">
    <property type="entry name" value="4-carb_acid_sugar_kinase_N_sf"/>
</dbReference>
<keyword evidence="4 10" id="KW-0418">Kinase</keyword>
<feature type="region of interest" description="Disordered" evidence="7">
    <location>
        <begin position="452"/>
        <end position="482"/>
    </location>
</feature>
<dbReference type="GO" id="GO:0005524">
    <property type="term" value="F:ATP binding"/>
    <property type="evidence" value="ECO:0007669"/>
    <property type="project" value="UniProtKB-KW"/>
</dbReference>
<dbReference type="InterPro" id="IPR042213">
    <property type="entry name" value="NBD_C_sf"/>
</dbReference>
<organism evidence="10 11">
    <name type="scientific">Streptomyces sporangiiformans</name>
    <dbReference type="NCBI Taxonomy" id="2315329"/>
    <lineage>
        <taxon>Bacteria</taxon>
        <taxon>Bacillati</taxon>
        <taxon>Actinomycetota</taxon>
        <taxon>Actinomycetes</taxon>
        <taxon>Kitasatosporales</taxon>
        <taxon>Streptomycetaceae</taxon>
        <taxon>Streptomyces</taxon>
    </lineage>
</organism>
<evidence type="ECO:0000259" key="8">
    <source>
        <dbReference type="Pfam" id="PF07005"/>
    </source>
</evidence>
<feature type="compositionally biased region" description="Basic and acidic residues" evidence="7">
    <location>
        <begin position="237"/>
        <end position="282"/>
    </location>
</feature>
<dbReference type="AlphaFoldDB" id="A0A505DEU6"/>
<dbReference type="Gene3D" id="3.40.50.10840">
    <property type="entry name" value="Putative sugar-binding, N-terminal domain"/>
    <property type="match status" value="1"/>
</dbReference>
<dbReference type="Gene3D" id="3.40.980.20">
    <property type="entry name" value="Four-carbon acid sugar kinase, nucleotide binding domain"/>
    <property type="match status" value="1"/>
</dbReference>
<feature type="region of interest" description="Disordered" evidence="7">
    <location>
        <begin position="228"/>
        <end position="289"/>
    </location>
</feature>
<name>A0A505DEU6_9ACTN</name>
<comment type="caution">
    <text evidence="10">The sequence shown here is derived from an EMBL/GenBank/DDBJ whole genome shotgun (WGS) entry which is preliminary data.</text>
</comment>